<dbReference type="InterPro" id="IPR011856">
    <property type="entry name" value="tRNA_endonuc-like_dom_sf"/>
</dbReference>
<dbReference type="Proteomes" id="UP001214976">
    <property type="component" value="Unassembled WGS sequence"/>
</dbReference>
<reference evidence="1" key="1">
    <citation type="submission" date="2023-03" db="EMBL/GenBank/DDBJ databases">
        <title>Classification of Bisgaard taxon 6 and taxon 10 as Exercitatus varius gen. nov., spec. nov.</title>
        <authorList>
            <person name="Christensen H."/>
        </authorList>
    </citation>
    <scope>NUCLEOTIDE SEQUENCE</scope>
    <source>
        <strain evidence="1">86116</strain>
    </source>
</reference>
<dbReference type="EMBL" id="JARQTW010000008">
    <property type="protein sequence ID" value="MDG2949642.1"/>
    <property type="molecule type" value="Genomic_DNA"/>
</dbReference>
<protein>
    <recommendedName>
        <fullName evidence="3">DUF4143 domain-containing protein</fullName>
    </recommendedName>
</protein>
<dbReference type="InterPro" id="IPR011335">
    <property type="entry name" value="Restrct_endonuc-II-like"/>
</dbReference>
<dbReference type="RefSeq" id="WP_317476841.1">
    <property type="nucleotide sequence ID" value="NZ_JARQTW010000008.1"/>
</dbReference>
<sequence length="309" mass="36312">MIKFLFSLFKSQSNSTRPVDERLKRLINMPPPSSKLYLNDIDSSRPEHITLNSTHSSPDFDINSSALFATKEQHEALKNYFRLKGVSVQFNYESVNMTGFFDEAAEVLIHNAQLMDKIVGQIRWAYRKSVNNIKIVLDNYSKPEQKQIRQILEKLYKYTVFARYSFDKTNNVVWLSRQESKTVEQFFRGDYLEWFVLSRVLKFAKKHKIALSISRNALIKLQNHKKYELDVAFICENRQPVFIECKSGNYRTDFGKYQEIRKQFNLPEENVILLNLETTQSEENALTMMHHITVCSVESLEEHLSKVML</sequence>
<dbReference type="Gene3D" id="3.40.1350.10">
    <property type="match status" value="1"/>
</dbReference>
<dbReference type="SUPFAM" id="SSF52980">
    <property type="entry name" value="Restriction endonuclease-like"/>
    <property type="match status" value="1"/>
</dbReference>
<evidence type="ECO:0000313" key="1">
    <source>
        <dbReference type="EMBL" id="MDG2949642.1"/>
    </source>
</evidence>
<gene>
    <name evidence="1" type="ORF">P7M15_03745</name>
</gene>
<evidence type="ECO:0000313" key="2">
    <source>
        <dbReference type="Proteomes" id="UP001214976"/>
    </source>
</evidence>
<comment type="caution">
    <text evidence="1">The sequence shown here is derived from an EMBL/GenBank/DDBJ whole genome shotgun (WGS) entry which is preliminary data.</text>
</comment>
<evidence type="ECO:0008006" key="3">
    <source>
        <dbReference type="Google" id="ProtNLM"/>
    </source>
</evidence>
<organism evidence="1 2">
    <name type="scientific">Exercitatus varius</name>
    <dbReference type="NCBI Taxonomy" id="67857"/>
    <lineage>
        <taxon>Bacteria</taxon>
        <taxon>Pseudomonadati</taxon>
        <taxon>Pseudomonadota</taxon>
        <taxon>Gammaproteobacteria</taxon>
        <taxon>Pasteurellales</taxon>
        <taxon>Pasteurellaceae</taxon>
        <taxon>Exercitatus</taxon>
    </lineage>
</organism>
<proteinExistence type="predicted"/>
<accession>A0AAW6Q7Z6</accession>
<dbReference type="AlphaFoldDB" id="A0AAW6Q7Z6"/>
<name>A0AAW6Q7Z6_9PAST</name>
<dbReference type="GO" id="GO:0003676">
    <property type="term" value="F:nucleic acid binding"/>
    <property type="evidence" value="ECO:0007669"/>
    <property type="project" value="InterPro"/>
</dbReference>